<comment type="caution">
    <text evidence="2">The sequence shown here is derived from an EMBL/GenBank/DDBJ whole genome shotgun (WGS) entry which is preliminary data.</text>
</comment>
<accession>A0A2P6NBN9</accession>
<dbReference type="Proteomes" id="UP000241769">
    <property type="component" value="Unassembled WGS sequence"/>
</dbReference>
<evidence type="ECO:0000259" key="1">
    <source>
        <dbReference type="PROSITE" id="PS51186"/>
    </source>
</evidence>
<dbReference type="OrthoDB" id="41532at2759"/>
<name>A0A2P6NBN9_9EUKA</name>
<organism evidence="2 3">
    <name type="scientific">Planoprotostelium fungivorum</name>
    <dbReference type="NCBI Taxonomy" id="1890364"/>
    <lineage>
        <taxon>Eukaryota</taxon>
        <taxon>Amoebozoa</taxon>
        <taxon>Evosea</taxon>
        <taxon>Variosea</taxon>
        <taxon>Cavosteliida</taxon>
        <taxon>Cavosteliaceae</taxon>
        <taxon>Planoprotostelium</taxon>
    </lineage>
</organism>
<dbReference type="PANTHER" id="PTHR20905">
    <property type="entry name" value="N-ACETYLTRANSFERASE-RELATED"/>
    <property type="match status" value="1"/>
</dbReference>
<dbReference type="Gene3D" id="3.40.630.30">
    <property type="match status" value="1"/>
</dbReference>
<feature type="domain" description="N-acetyltransferase" evidence="1">
    <location>
        <begin position="93"/>
        <end position="238"/>
    </location>
</feature>
<dbReference type="EMBL" id="MDYQ01000127">
    <property type="protein sequence ID" value="PRP81384.1"/>
    <property type="molecule type" value="Genomic_DNA"/>
</dbReference>
<dbReference type="InParanoid" id="A0A2P6NBN9"/>
<keyword evidence="3" id="KW-1185">Reference proteome</keyword>
<protein>
    <recommendedName>
        <fullName evidence="1">N-acetyltransferase domain-containing protein</fullName>
    </recommendedName>
</protein>
<evidence type="ECO:0000313" key="2">
    <source>
        <dbReference type="EMBL" id="PRP81384.1"/>
    </source>
</evidence>
<dbReference type="AlphaFoldDB" id="A0A2P6NBN9"/>
<dbReference type="InterPro" id="IPR000182">
    <property type="entry name" value="GNAT_dom"/>
</dbReference>
<dbReference type="PANTHER" id="PTHR20905:SF1">
    <property type="entry name" value="AT07410P-RELATED"/>
    <property type="match status" value="1"/>
</dbReference>
<sequence>MSDYSEGMSILYIIFPITQKATQTSLTDPGSTPSFNPHAALEEATEDITSEVECISRSFSKSNDPFTRALKLTPTQWGVMSQMFVQRAAHQDMSLIAYDPDVDEVKGVIINEDWKETPPSDYHQLMDWRPVRAMFNDLHIRFKATQPRIEAGRLFHPLYFTCVRPETRNSGIATELWLRSLDIARERNYTDIVCEASAASSVSLCKKLGFREVAGIDYQNFMFDGKFVFADLDKKEFDKMTLFQRPITSDLFI</sequence>
<dbReference type="PROSITE" id="PS51186">
    <property type="entry name" value="GNAT"/>
    <property type="match status" value="1"/>
</dbReference>
<proteinExistence type="predicted"/>
<dbReference type="InterPro" id="IPR016181">
    <property type="entry name" value="Acyl_CoA_acyltransferase"/>
</dbReference>
<dbReference type="GO" id="GO:0008080">
    <property type="term" value="F:N-acetyltransferase activity"/>
    <property type="evidence" value="ECO:0007669"/>
    <property type="project" value="TreeGrafter"/>
</dbReference>
<dbReference type="SUPFAM" id="SSF55729">
    <property type="entry name" value="Acyl-CoA N-acyltransferases (Nat)"/>
    <property type="match status" value="1"/>
</dbReference>
<evidence type="ECO:0000313" key="3">
    <source>
        <dbReference type="Proteomes" id="UP000241769"/>
    </source>
</evidence>
<gene>
    <name evidence="2" type="ORF">PROFUN_11071</name>
</gene>
<reference evidence="2 3" key="1">
    <citation type="journal article" date="2018" name="Genome Biol. Evol.">
        <title>Multiple Roots of Fruiting Body Formation in Amoebozoa.</title>
        <authorList>
            <person name="Hillmann F."/>
            <person name="Forbes G."/>
            <person name="Novohradska S."/>
            <person name="Ferling I."/>
            <person name="Riege K."/>
            <person name="Groth M."/>
            <person name="Westermann M."/>
            <person name="Marz M."/>
            <person name="Spaller T."/>
            <person name="Winckler T."/>
            <person name="Schaap P."/>
            <person name="Glockner G."/>
        </authorList>
    </citation>
    <scope>NUCLEOTIDE SEQUENCE [LARGE SCALE GENOMIC DNA]</scope>
    <source>
        <strain evidence="2 3">Jena</strain>
    </source>
</reference>
<dbReference type="Pfam" id="PF00583">
    <property type="entry name" value="Acetyltransf_1"/>
    <property type="match status" value="1"/>
</dbReference>